<dbReference type="PROSITE" id="PS50297">
    <property type="entry name" value="ANK_REP_REGION"/>
    <property type="match status" value="4"/>
</dbReference>
<evidence type="ECO:0000256" key="2">
    <source>
        <dbReference type="ARBA" id="ARBA00023043"/>
    </source>
</evidence>
<name>A0A5C8DYT2_9SPIR</name>
<comment type="caution">
    <text evidence="4">The sequence shown here is derived from an EMBL/GenBank/DDBJ whole genome shotgun (WGS) entry which is preliminary data.</text>
</comment>
<evidence type="ECO:0000313" key="4">
    <source>
        <dbReference type="EMBL" id="TXJ30353.1"/>
    </source>
</evidence>
<dbReference type="Proteomes" id="UP000324707">
    <property type="component" value="Unassembled WGS sequence"/>
</dbReference>
<dbReference type="InterPro" id="IPR002110">
    <property type="entry name" value="Ankyrin_rpt"/>
</dbReference>
<reference evidence="4 5" key="1">
    <citation type="journal article" date="1992" name="Lakartidningen">
        <title>[Penicillin V and not amoxicillin is the first choice preparation in acute otitis].</title>
        <authorList>
            <person name="Kamme C."/>
            <person name="Lundgren K."/>
            <person name="Prellner K."/>
        </authorList>
    </citation>
    <scope>NUCLEOTIDE SEQUENCE [LARGE SCALE GENOMIC DNA]</scope>
    <source>
        <strain evidence="4 5">PC5538III-lc</strain>
    </source>
</reference>
<dbReference type="InterPro" id="IPR036770">
    <property type="entry name" value="Ankyrin_rpt-contain_sf"/>
</dbReference>
<feature type="repeat" description="ANK" evidence="3">
    <location>
        <begin position="297"/>
        <end position="329"/>
    </location>
</feature>
<dbReference type="Pfam" id="PF03783">
    <property type="entry name" value="CsgG"/>
    <property type="match status" value="1"/>
</dbReference>
<gene>
    <name evidence="4" type="ORF">EPJ69_09785</name>
</gene>
<dbReference type="Pfam" id="PF12796">
    <property type="entry name" value="Ank_2"/>
    <property type="match status" value="2"/>
</dbReference>
<dbReference type="SMART" id="SM00248">
    <property type="entry name" value="ANK"/>
    <property type="match status" value="7"/>
</dbReference>
<evidence type="ECO:0000313" key="5">
    <source>
        <dbReference type="Proteomes" id="UP000324707"/>
    </source>
</evidence>
<dbReference type="Pfam" id="PF00023">
    <property type="entry name" value="Ank"/>
    <property type="match status" value="1"/>
</dbReference>
<dbReference type="PANTHER" id="PTHR24189">
    <property type="entry name" value="MYOTROPHIN"/>
    <property type="match status" value="1"/>
</dbReference>
<feature type="repeat" description="ANK" evidence="3">
    <location>
        <begin position="439"/>
        <end position="467"/>
    </location>
</feature>
<sequence length="467" mass="52554">MIKKIFILFIALFSYNLFSAEKITVAVLPFSSVNGEEEGDTLASMFANELSKRKVYKVLTRNSQMEKVMKELNFQRQGLTDENTIIQIGRALNAQYVLAGNISKLGRNNILIVSMINVETFENITGDSKSFRNIEDVIQFVPQIINEITGTRGRTVVDIDIFGDESYKNVVTSGDRAALERVIKKRSGEKYIKDIEAAVLIDINRYISYRWTYQPQYKQGDITRSMNNEVTSLMIASAFKYNDLLRALVSVGADLDLKSAKYDDKRRIYNTALNYSILSENVEGVSILLNAGASIDNRSDYLHDAIEVNNLNIVKLLVNKGIDVNQIAKGENGTYYYEGRSPLSLAVFKENAEIVKFLLLHDADVNMDEEPILYTAVNWYDSYKKSSLNIIKLILNAGADIDVRYSSSTPLIAAIKKGYVDVVKLLIEYGADVNYADKKGKKPLYYAINSSKKNEIIKLLVDEGATE</sequence>
<feature type="repeat" description="ANK" evidence="3">
    <location>
        <begin position="338"/>
        <end position="370"/>
    </location>
</feature>
<keyword evidence="2 3" id="KW-0040">ANK repeat</keyword>
<dbReference type="PRINTS" id="PR01415">
    <property type="entry name" value="ANKYRIN"/>
</dbReference>
<dbReference type="PROSITE" id="PS50088">
    <property type="entry name" value="ANK_REPEAT"/>
    <property type="match status" value="5"/>
</dbReference>
<dbReference type="Gene3D" id="3.40.50.10610">
    <property type="entry name" value="ABC-type transport auxiliary lipoprotein component"/>
    <property type="match status" value="1"/>
</dbReference>
<dbReference type="SUPFAM" id="SSF48403">
    <property type="entry name" value="Ankyrin repeat"/>
    <property type="match status" value="1"/>
</dbReference>
<dbReference type="InterPro" id="IPR050745">
    <property type="entry name" value="Multifunctional_regulatory"/>
</dbReference>
<evidence type="ECO:0000256" key="1">
    <source>
        <dbReference type="ARBA" id="ARBA00022737"/>
    </source>
</evidence>
<evidence type="ECO:0000256" key="3">
    <source>
        <dbReference type="PROSITE-ProRule" id="PRU00023"/>
    </source>
</evidence>
<dbReference type="InterPro" id="IPR005534">
    <property type="entry name" value="Curli_assmbl/transp-comp_CsgG"/>
</dbReference>
<feature type="repeat" description="ANK" evidence="3">
    <location>
        <begin position="406"/>
        <end position="438"/>
    </location>
</feature>
<protein>
    <submittedName>
        <fullName evidence="4">Uncharacterized protein</fullName>
    </submittedName>
</protein>
<proteinExistence type="predicted"/>
<feature type="repeat" description="ANK" evidence="3">
    <location>
        <begin position="228"/>
        <end position="260"/>
    </location>
</feature>
<dbReference type="Gene3D" id="1.25.40.20">
    <property type="entry name" value="Ankyrin repeat-containing domain"/>
    <property type="match status" value="3"/>
</dbReference>
<dbReference type="RefSeq" id="WP_147737242.1">
    <property type="nucleotide sequence ID" value="NZ_SAXX01000023.1"/>
</dbReference>
<keyword evidence="1" id="KW-0677">Repeat</keyword>
<dbReference type="EMBL" id="SAXX01000023">
    <property type="protein sequence ID" value="TXJ30353.1"/>
    <property type="molecule type" value="Genomic_DNA"/>
</dbReference>
<dbReference type="GO" id="GO:0030288">
    <property type="term" value="C:outer membrane-bounded periplasmic space"/>
    <property type="evidence" value="ECO:0007669"/>
    <property type="project" value="InterPro"/>
</dbReference>
<dbReference type="AlphaFoldDB" id="A0A5C8DYT2"/>
<organism evidence="4 5">
    <name type="scientific">Brachyspira aalborgi</name>
    <dbReference type="NCBI Taxonomy" id="29522"/>
    <lineage>
        <taxon>Bacteria</taxon>
        <taxon>Pseudomonadati</taxon>
        <taxon>Spirochaetota</taxon>
        <taxon>Spirochaetia</taxon>
        <taxon>Brachyspirales</taxon>
        <taxon>Brachyspiraceae</taxon>
        <taxon>Brachyspira</taxon>
    </lineage>
</organism>
<dbReference type="PANTHER" id="PTHR24189:SF50">
    <property type="entry name" value="ANKYRIN REPEAT AND SOCS BOX PROTEIN 2"/>
    <property type="match status" value="1"/>
</dbReference>
<accession>A0A5C8DYT2</accession>